<evidence type="ECO:0000256" key="4">
    <source>
        <dbReference type="RuleBase" id="RU004478"/>
    </source>
</evidence>
<feature type="coiled-coil region" evidence="5">
    <location>
        <begin position="14"/>
        <end position="41"/>
    </location>
</feature>
<keyword evidence="7" id="KW-1185">Reference proteome</keyword>
<comment type="subunit">
    <text evidence="3">Homodimer.</text>
</comment>
<dbReference type="PANTHER" id="PTHR21237:SF23">
    <property type="entry name" value="GRPE PROTEIN HOMOLOG, MITOCHONDRIAL"/>
    <property type="match status" value="1"/>
</dbReference>
<reference evidence="6 7" key="1">
    <citation type="submission" date="2020-10" db="EMBL/GenBank/DDBJ databases">
        <title>Sequencing the genomes of 1000 actinobacteria strains.</title>
        <authorList>
            <person name="Klenk H.-P."/>
        </authorList>
    </citation>
    <scope>NUCLEOTIDE SEQUENCE [LARGE SCALE GENOMIC DNA]</scope>
    <source>
        <strain evidence="6 7">DSM 46661</strain>
    </source>
</reference>
<evidence type="ECO:0000313" key="7">
    <source>
        <dbReference type="Proteomes" id="UP000656548"/>
    </source>
</evidence>
<comment type="caution">
    <text evidence="6">The sequence shown here is derived from an EMBL/GenBank/DDBJ whole genome shotgun (WGS) entry which is preliminary data.</text>
</comment>
<evidence type="ECO:0000256" key="5">
    <source>
        <dbReference type="SAM" id="Coils"/>
    </source>
</evidence>
<dbReference type="PANTHER" id="PTHR21237">
    <property type="entry name" value="GRPE PROTEIN"/>
    <property type="match status" value="1"/>
</dbReference>
<evidence type="ECO:0000313" key="6">
    <source>
        <dbReference type="EMBL" id="MBE1577726.1"/>
    </source>
</evidence>
<dbReference type="HAMAP" id="MF_01151">
    <property type="entry name" value="GrpE"/>
    <property type="match status" value="1"/>
</dbReference>
<dbReference type="SUPFAM" id="SSF51064">
    <property type="entry name" value="Head domain of nucleotide exchange factor GrpE"/>
    <property type="match status" value="1"/>
</dbReference>
<evidence type="ECO:0000256" key="2">
    <source>
        <dbReference type="ARBA" id="ARBA00023186"/>
    </source>
</evidence>
<dbReference type="InterPro" id="IPR000740">
    <property type="entry name" value="GrpE"/>
</dbReference>
<keyword evidence="3" id="KW-0346">Stress response</keyword>
<proteinExistence type="inferred from homology"/>
<name>A0ABR9LAL2_9PSEU</name>
<evidence type="ECO:0000256" key="3">
    <source>
        <dbReference type="HAMAP-Rule" id="MF_01151"/>
    </source>
</evidence>
<dbReference type="EMBL" id="JADBEJ010000005">
    <property type="protein sequence ID" value="MBE1577726.1"/>
    <property type="molecule type" value="Genomic_DNA"/>
</dbReference>
<sequence length="160" mass="17401">MTTEDTAHDDHVDAKALREQIKNLEDHVRRVSADFDNYRKRTAREAEQLADIERIRTAAAWLVVLDNLDVALDHADADPASIVEGVKAVRELADAVMARLGFARRAEEAGTPFDPVAHEAVSTVQAGEVSPGTIVEVVRPGYGEGPTQLRPAAVVVARQD</sequence>
<protein>
    <recommendedName>
        <fullName evidence="3">Protein GrpE</fullName>
    </recommendedName>
    <alternativeName>
        <fullName evidence="3">HSP-70 cofactor</fullName>
    </alternativeName>
</protein>
<keyword evidence="5" id="KW-0175">Coiled coil</keyword>
<dbReference type="Pfam" id="PF01025">
    <property type="entry name" value="GrpE"/>
    <property type="match status" value="1"/>
</dbReference>
<organism evidence="6 7">
    <name type="scientific">Amycolatopsis roodepoortensis</name>
    <dbReference type="NCBI Taxonomy" id="700274"/>
    <lineage>
        <taxon>Bacteria</taxon>
        <taxon>Bacillati</taxon>
        <taxon>Actinomycetota</taxon>
        <taxon>Actinomycetes</taxon>
        <taxon>Pseudonocardiales</taxon>
        <taxon>Pseudonocardiaceae</taxon>
        <taxon>Amycolatopsis</taxon>
    </lineage>
</organism>
<evidence type="ECO:0000256" key="1">
    <source>
        <dbReference type="ARBA" id="ARBA00009054"/>
    </source>
</evidence>
<keyword evidence="3" id="KW-0963">Cytoplasm</keyword>
<gene>
    <name evidence="3" type="primary">grpE</name>
    <name evidence="6" type="ORF">H4W30_004786</name>
</gene>
<keyword evidence="2 3" id="KW-0143">Chaperone</keyword>
<dbReference type="Proteomes" id="UP000656548">
    <property type="component" value="Unassembled WGS sequence"/>
</dbReference>
<accession>A0ABR9LAL2</accession>
<comment type="function">
    <text evidence="3">Participates actively in the response to hyperosmotic and heat shock by preventing the aggregation of stress-denatured proteins, in association with DnaK and GrpE. It is the nucleotide exchange factor for DnaK and may function as a thermosensor. Unfolded proteins bind initially to DnaJ; upon interaction with the DnaJ-bound protein, DnaK hydrolyzes its bound ATP, resulting in the formation of a stable complex. GrpE releases ADP from DnaK; ATP binding to DnaK triggers the release of the substrate protein, thus completing the reaction cycle. Several rounds of ATP-dependent interactions between DnaJ, DnaK and GrpE are required for fully efficient folding.</text>
</comment>
<comment type="subcellular location">
    <subcellularLocation>
        <location evidence="3">Cytoplasm</location>
    </subcellularLocation>
</comment>
<dbReference type="RefSeq" id="WP_192744850.1">
    <property type="nucleotide sequence ID" value="NZ_JADBEJ010000005.1"/>
</dbReference>
<comment type="similarity">
    <text evidence="1 3 4">Belongs to the GrpE family.</text>
</comment>
<dbReference type="SUPFAM" id="SSF58014">
    <property type="entry name" value="Coiled-coil domain of nucleotide exchange factor GrpE"/>
    <property type="match status" value="1"/>
</dbReference>
<dbReference type="InterPro" id="IPR013805">
    <property type="entry name" value="GrpE_CC"/>
</dbReference>
<dbReference type="Gene3D" id="2.30.22.10">
    <property type="entry name" value="Head domain of nucleotide exchange factor GrpE"/>
    <property type="match status" value="1"/>
</dbReference>
<dbReference type="InterPro" id="IPR009012">
    <property type="entry name" value="GrpE_head"/>
</dbReference>
<dbReference type="CDD" id="cd00446">
    <property type="entry name" value="GrpE"/>
    <property type="match status" value="1"/>
</dbReference>
<dbReference type="Gene3D" id="3.90.20.20">
    <property type="match status" value="1"/>
</dbReference>
<dbReference type="PRINTS" id="PR00773">
    <property type="entry name" value="GRPEPROTEIN"/>
</dbReference>